<keyword evidence="2 9" id="KW-1003">Cell membrane</keyword>
<evidence type="ECO:0000256" key="6">
    <source>
        <dbReference type="ARBA" id="ARBA00022989"/>
    </source>
</evidence>
<name>A0ABX7E2Q4_9BACI</name>
<dbReference type="NCBIfam" id="TIGR00350">
    <property type="entry name" value="lytR_cpsA_psr"/>
    <property type="match status" value="1"/>
</dbReference>
<dbReference type="InterPro" id="IPR004474">
    <property type="entry name" value="LytR_CpsA_psr"/>
</dbReference>
<keyword evidence="7 9" id="KW-0472">Membrane</keyword>
<feature type="topological domain" description="Cytoplasmic" evidence="9">
    <location>
        <begin position="1"/>
        <end position="13"/>
    </location>
</feature>
<dbReference type="HAMAP" id="MF_01140">
    <property type="entry name" value="TagU_transferase"/>
    <property type="match status" value="1"/>
</dbReference>
<feature type="domain" description="Cell envelope-related transcriptional attenuator" evidence="10">
    <location>
        <begin position="87"/>
        <end position="228"/>
    </location>
</feature>
<evidence type="ECO:0000256" key="7">
    <source>
        <dbReference type="ARBA" id="ARBA00023136"/>
    </source>
</evidence>
<dbReference type="InterPro" id="IPR023734">
    <property type="entry name" value="TagU"/>
</dbReference>
<protein>
    <recommendedName>
        <fullName evidence="9">Polyisoprenyl-teichoic acid--peptidoglycan teichoic acid transferase TagU</fullName>
        <ecNumber evidence="9">2.7.8.-</ecNumber>
    </recommendedName>
</protein>
<evidence type="ECO:0000313" key="12">
    <source>
        <dbReference type="Proteomes" id="UP000595691"/>
    </source>
</evidence>
<dbReference type="PANTHER" id="PTHR33392">
    <property type="entry name" value="POLYISOPRENYL-TEICHOIC ACID--PEPTIDOGLYCAN TEICHOIC ACID TRANSFERASE TAGU"/>
    <property type="match status" value="1"/>
</dbReference>
<evidence type="ECO:0000256" key="4">
    <source>
        <dbReference type="ARBA" id="ARBA00022692"/>
    </source>
</evidence>
<accession>A0ABX7E2Q4</accession>
<evidence type="ECO:0000256" key="2">
    <source>
        <dbReference type="ARBA" id="ARBA00022475"/>
    </source>
</evidence>
<keyword evidence="12" id="KW-1185">Reference proteome</keyword>
<keyword evidence="4 9" id="KW-0812">Transmembrane</keyword>
<keyword evidence="5 9" id="KW-0735">Signal-anchor</keyword>
<keyword evidence="8 9" id="KW-0961">Cell wall biogenesis/degradation</keyword>
<dbReference type="EMBL" id="CP065425">
    <property type="protein sequence ID" value="QQZ09998.1"/>
    <property type="molecule type" value="Genomic_DNA"/>
</dbReference>
<dbReference type="RefSeq" id="WP_202778947.1">
    <property type="nucleotide sequence ID" value="NZ_CP065425.1"/>
</dbReference>
<gene>
    <name evidence="9" type="primary">tagU</name>
    <name evidence="11" type="ORF">I5776_03250</name>
</gene>
<reference evidence="11 12" key="1">
    <citation type="submission" date="2020-11" db="EMBL/GenBank/DDBJ databases">
        <title>Taxonomic evaluation of the Bacillus sporothermodurans group of bacteria based on whole genome sequences.</title>
        <authorList>
            <person name="Fiedler G."/>
            <person name="Herbstmann A.-D."/>
            <person name="Doll E."/>
            <person name="Wenning M."/>
            <person name="Brinks E."/>
            <person name="Kabisch J."/>
            <person name="Breitenwieser F."/>
            <person name="Lappann M."/>
            <person name="Boehnlein C."/>
            <person name="Franz C."/>
        </authorList>
    </citation>
    <scope>NUCLEOTIDE SEQUENCE [LARGE SCALE GENOMIC DNA]</scope>
    <source>
        <strain evidence="11 12">JCM 19841</strain>
    </source>
</reference>
<comment type="subcellular location">
    <subcellularLocation>
        <location evidence="9">Cell membrane</location>
        <topology evidence="9">Single-pass type II membrane protein</topology>
    </subcellularLocation>
</comment>
<dbReference type="PANTHER" id="PTHR33392:SF6">
    <property type="entry name" value="POLYISOPRENYL-TEICHOIC ACID--PEPTIDOGLYCAN TEICHOIC ACID TRANSFERASE TAGU"/>
    <property type="match status" value="1"/>
</dbReference>
<comment type="pathway">
    <text evidence="9">Cell wall biogenesis.</text>
</comment>
<evidence type="ECO:0000259" key="10">
    <source>
        <dbReference type="Pfam" id="PF03816"/>
    </source>
</evidence>
<evidence type="ECO:0000256" key="9">
    <source>
        <dbReference type="HAMAP-Rule" id="MF_01140"/>
    </source>
</evidence>
<dbReference type="NCBIfam" id="NF006897">
    <property type="entry name" value="PRK09379.1"/>
    <property type="match status" value="1"/>
</dbReference>
<evidence type="ECO:0000256" key="3">
    <source>
        <dbReference type="ARBA" id="ARBA00022679"/>
    </source>
</evidence>
<evidence type="ECO:0000256" key="8">
    <source>
        <dbReference type="ARBA" id="ARBA00023316"/>
    </source>
</evidence>
<organism evidence="11 12">
    <name type="scientific">Heyndrickxia vini</name>
    <dbReference type="NCBI Taxonomy" id="1476025"/>
    <lineage>
        <taxon>Bacteria</taxon>
        <taxon>Bacillati</taxon>
        <taxon>Bacillota</taxon>
        <taxon>Bacilli</taxon>
        <taxon>Bacillales</taxon>
        <taxon>Bacillaceae</taxon>
        <taxon>Heyndrickxia</taxon>
    </lineage>
</organism>
<dbReference type="Pfam" id="PF03816">
    <property type="entry name" value="LytR_cpsA_psr"/>
    <property type="match status" value="1"/>
</dbReference>
<sequence>MRNEKKKTKKKKRWLTVLLIIVGVFVLGGGAYAYSVWHSFNSAVKTIHTPVERKQPVKRHEEVTVKNGDPFSVLLLGVDERKNDKGRSDTMIVMTVNPHTKSIKMLSIPRDTRTELVGHGTVDKINHAYAYGDVEMSMDTVEQFLNIPIDYYVKVNMEGFEDVVDAVGGVKVHNDLAFSAGGVDFPVGDLTLNGSKALKFSRMRHDDPEGDFGRQKRQREIIEAILDEGASISSLWNYDNIFDALAKNVKTNFTFDEMLGIQSKYKDIRNNIEEYKIKGENEWIPNAAGDNIYYYAVTNEERQKISDQLRKHLELGQETVSAGQ</sequence>
<evidence type="ECO:0000313" key="11">
    <source>
        <dbReference type="EMBL" id="QQZ09998.1"/>
    </source>
</evidence>
<evidence type="ECO:0000256" key="1">
    <source>
        <dbReference type="ARBA" id="ARBA00006068"/>
    </source>
</evidence>
<comment type="function">
    <text evidence="9">May catalyze the final step in cell wall teichoic acid biosynthesis, the transfer of the anionic cell wall polymers (APs) from their lipid-linked precursor to the cell wall peptidoglycan (PG).</text>
</comment>
<dbReference type="Proteomes" id="UP000595691">
    <property type="component" value="Chromosome"/>
</dbReference>
<keyword evidence="3 9" id="KW-0808">Transferase</keyword>
<dbReference type="EC" id="2.7.8.-" evidence="9"/>
<feature type="topological domain" description="Extracellular" evidence="9">
    <location>
        <begin position="35"/>
        <end position="324"/>
    </location>
</feature>
<comment type="similarity">
    <text evidence="1 9">Belongs to the LytR/CpsA/Psr (LCP) family.</text>
</comment>
<evidence type="ECO:0000256" key="5">
    <source>
        <dbReference type="ARBA" id="ARBA00022968"/>
    </source>
</evidence>
<dbReference type="InterPro" id="IPR050922">
    <property type="entry name" value="LytR/CpsA/Psr_CW_biosynth"/>
</dbReference>
<dbReference type="Gene3D" id="3.40.630.190">
    <property type="entry name" value="LCP protein"/>
    <property type="match status" value="1"/>
</dbReference>
<keyword evidence="6 9" id="KW-1133">Transmembrane helix</keyword>
<proteinExistence type="inferred from homology"/>